<keyword evidence="4" id="KW-0732">Signal</keyword>
<keyword evidence="2 3" id="KW-0408">Iron</keyword>
<sequence length="527" mass="56999">MRLWRNVCVALLVLVAACARMPEDAPAQVSELKPAGCVTQGPANAAANHDAVAALLAASSECPSNVLEFRGRLEREPAKVATAFVDNRGFHNGVAGSFSLFESVTGVVAGVPVAPGDFFFGHFTDKRGTELVLAQTPEDKALLIELIAWDPAKGLFNFYELRGDGTRGQWFYRGDSADILRDIAPLHRQDDPEHPVFGQRLRCSGCHLGGGPIMKELEAPHNDWWTMARPLPLAGLTPEPALARILGQGLGDAERLAMRVRQGNARLEASVAFRAARKGRTRQERLRPLFCPEEMNLASDAMPNEARAAVKAPSAFFVDPRLASRELVVSRPSYDAALRALKSAFPESGQPDGDHAWLGPVKAAADVAAVAALVREHAVDEEFVADVLAVDMGNPALSSARCGLLRLVPEDAHGWVAAFVRALAASKEPAARELHANLTEPARHAAWHRAQAAAMLEACSRRLQAGEITPYVELLAQRRAEVFANEISKNPRGQILEPGFRVIFPDVTPEPRPGALTLTRDCTIVRP</sequence>
<name>A0ABZ2KLX5_9BACT</name>
<evidence type="ECO:0000256" key="4">
    <source>
        <dbReference type="SAM" id="SignalP"/>
    </source>
</evidence>
<evidence type="ECO:0000256" key="3">
    <source>
        <dbReference type="PROSITE-ProRule" id="PRU00433"/>
    </source>
</evidence>
<feature type="signal peptide" evidence="4">
    <location>
        <begin position="1"/>
        <end position="27"/>
    </location>
</feature>
<organism evidence="6 7">
    <name type="scientific">Pendulispora brunnea</name>
    <dbReference type="NCBI Taxonomy" id="2905690"/>
    <lineage>
        <taxon>Bacteria</taxon>
        <taxon>Pseudomonadati</taxon>
        <taxon>Myxococcota</taxon>
        <taxon>Myxococcia</taxon>
        <taxon>Myxococcales</taxon>
        <taxon>Sorangiineae</taxon>
        <taxon>Pendulisporaceae</taxon>
        <taxon>Pendulispora</taxon>
    </lineage>
</organism>
<proteinExistence type="predicted"/>
<keyword evidence="7" id="KW-1185">Reference proteome</keyword>
<gene>
    <name evidence="6" type="ORF">LZC95_22235</name>
</gene>
<evidence type="ECO:0000313" key="7">
    <source>
        <dbReference type="Proteomes" id="UP001379533"/>
    </source>
</evidence>
<dbReference type="EMBL" id="CP089982">
    <property type="protein sequence ID" value="WXA99524.1"/>
    <property type="molecule type" value="Genomic_DNA"/>
</dbReference>
<dbReference type="RefSeq" id="WP_394850163.1">
    <property type="nucleotide sequence ID" value="NZ_CP089982.1"/>
</dbReference>
<dbReference type="Proteomes" id="UP001379533">
    <property type="component" value="Chromosome"/>
</dbReference>
<dbReference type="PROSITE" id="PS51007">
    <property type="entry name" value="CYTC"/>
    <property type="match status" value="1"/>
</dbReference>
<feature type="chain" id="PRO_5045191798" description="Cytochrome c domain-containing protein" evidence="4">
    <location>
        <begin position="28"/>
        <end position="527"/>
    </location>
</feature>
<keyword evidence="1 3" id="KW-0479">Metal-binding</keyword>
<keyword evidence="3" id="KW-0349">Heme</keyword>
<accession>A0ABZ2KLX5</accession>
<protein>
    <recommendedName>
        <fullName evidence="5">Cytochrome c domain-containing protein</fullName>
    </recommendedName>
</protein>
<evidence type="ECO:0000259" key="5">
    <source>
        <dbReference type="PROSITE" id="PS51007"/>
    </source>
</evidence>
<feature type="domain" description="Cytochrome c" evidence="5">
    <location>
        <begin position="163"/>
        <end position="378"/>
    </location>
</feature>
<reference evidence="6 7" key="1">
    <citation type="submission" date="2021-12" db="EMBL/GenBank/DDBJ databases">
        <title>Discovery of the Pendulisporaceae a myxobacterial family with distinct sporulation behavior and unique specialized metabolism.</title>
        <authorList>
            <person name="Garcia R."/>
            <person name="Popoff A."/>
            <person name="Bader C.D."/>
            <person name="Loehr J."/>
            <person name="Walesch S."/>
            <person name="Walt C."/>
            <person name="Boldt J."/>
            <person name="Bunk B."/>
            <person name="Haeckl F.J.F.P.J."/>
            <person name="Gunesch A.P."/>
            <person name="Birkelbach J."/>
            <person name="Nuebel U."/>
            <person name="Pietschmann T."/>
            <person name="Bach T."/>
            <person name="Mueller R."/>
        </authorList>
    </citation>
    <scope>NUCLEOTIDE SEQUENCE [LARGE SCALE GENOMIC DNA]</scope>
    <source>
        <strain evidence="6 7">MSr12523</strain>
    </source>
</reference>
<evidence type="ECO:0000313" key="6">
    <source>
        <dbReference type="EMBL" id="WXA99524.1"/>
    </source>
</evidence>
<evidence type="ECO:0000256" key="2">
    <source>
        <dbReference type="ARBA" id="ARBA00023004"/>
    </source>
</evidence>
<evidence type="ECO:0000256" key="1">
    <source>
        <dbReference type="ARBA" id="ARBA00022723"/>
    </source>
</evidence>
<dbReference type="PROSITE" id="PS51257">
    <property type="entry name" value="PROKAR_LIPOPROTEIN"/>
    <property type="match status" value="1"/>
</dbReference>
<dbReference type="InterPro" id="IPR009056">
    <property type="entry name" value="Cyt_c-like_dom"/>
</dbReference>